<evidence type="ECO:0000256" key="1">
    <source>
        <dbReference type="ARBA" id="ARBA00004127"/>
    </source>
</evidence>
<dbReference type="GO" id="GO:0009734">
    <property type="term" value="P:auxin-activated signaling pathway"/>
    <property type="evidence" value="ECO:0007669"/>
    <property type="project" value="UniProtKB-KW"/>
</dbReference>
<dbReference type="Proteomes" id="UP000237347">
    <property type="component" value="Unassembled WGS sequence"/>
</dbReference>
<keyword evidence="5" id="KW-0769">Symport</keyword>
<feature type="domain" description="Amino acid transporter transmembrane" evidence="12">
    <location>
        <begin position="27"/>
        <end position="103"/>
    </location>
</feature>
<comment type="subcellular location">
    <subcellularLocation>
        <location evidence="1">Endomembrane system</location>
        <topology evidence="1">Multi-pass membrane protein</topology>
    </subcellularLocation>
</comment>
<comment type="function">
    <text evidence="10">Carrier protein involved in proton-driven auxin influx. Mediates the formation of auxin gradient from developing leaves (site of auxin biosynthesis) to tips by contributing to the loading of auxin in vascular tissues and facilitating acropetal (base to tip) auxin transport within inner tissues of the root apex, and basipetal (tip to base) auxin transport within outer tissues of the root apex. May be involved in lateral roots and nodules formation.</text>
</comment>
<keyword evidence="3" id="KW-0813">Transport</keyword>
<gene>
    <name evidence="13" type="primary">AAP7_6</name>
    <name evidence="13" type="ORF">CFP56_032126</name>
</gene>
<dbReference type="PANTHER" id="PTHR48017">
    <property type="entry name" value="OS05G0424000 PROTEIN-RELATED"/>
    <property type="match status" value="1"/>
</dbReference>
<evidence type="ECO:0000313" key="14">
    <source>
        <dbReference type="Proteomes" id="UP000237347"/>
    </source>
</evidence>
<accession>A0AAW0JIZ7</accession>
<evidence type="ECO:0000256" key="2">
    <source>
        <dbReference type="ARBA" id="ARBA00005590"/>
    </source>
</evidence>
<keyword evidence="7 11" id="KW-1133">Transmembrane helix</keyword>
<reference evidence="13 14" key="1">
    <citation type="journal article" date="2018" name="Sci. Data">
        <title>The draft genome sequence of cork oak.</title>
        <authorList>
            <person name="Ramos A.M."/>
            <person name="Usie A."/>
            <person name="Barbosa P."/>
            <person name="Barros P.M."/>
            <person name="Capote T."/>
            <person name="Chaves I."/>
            <person name="Simoes F."/>
            <person name="Abreu I."/>
            <person name="Carrasquinho I."/>
            <person name="Faro C."/>
            <person name="Guimaraes J.B."/>
            <person name="Mendonca D."/>
            <person name="Nobrega F."/>
            <person name="Rodrigues L."/>
            <person name="Saibo N.J.M."/>
            <person name="Varela M.C."/>
            <person name="Egas C."/>
            <person name="Matos J."/>
            <person name="Miguel C.M."/>
            <person name="Oliveira M.M."/>
            <person name="Ricardo C.P."/>
            <person name="Goncalves S."/>
        </authorList>
    </citation>
    <scope>NUCLEOTIDE SEQUENCE [LARGE SCALE GENOMIC DNA]</scope>
    <source>
        <strain evidence="14">cv. HL8</strain>
    </source>
</reference>
<dbReference type="GO" id="GO:0012505">
    <property type="term" value="C:endomembrane system"/>
    <property type="evidence" value="ECO:0007669"/>
    <property type="project" value="UniProtKB-SubCell"/>
</dbReference>
<dbReference type="InterPro" id="IPR013057">
    <property type="entry name" value="AA_transpt_TM"/>
</dbReference>
<evidence type="ECO:0000256" key="8">
    <source>
        <dbReference type="ARBA" id="ARBA00023136"/>
    </source>
</evidence>
<dbReference type="EMBL" id="PKMF04000545">
    <property type="protein sequence ID" value="KAK7826465.1"/>
    <property type="molecule type" value="Genomic_DNA"/>
</dbReference>
<evidence type="ECO:0000256" key="4">
    <source>
        <dbReference type="ARBA" id="ARBA00022692"/>
    </source>
</evidence>
<keyword evidence="6" id="KW-0029">Amino-acid transport</keyword>
<name>A0AAW0JIZ7_QUESU</name>
<evidence type="ECO:0000256" key="9">
    <source>
        <dbReference type="ARBA" id="ARBA00023294"/>
    </source>
</evidence>
<comment type="similarity">
    <text evidence="2">Belongs to the amino acid/polyamine transporter 2 family. Amino acid/auxin permease (AAAP) (TC 2.A.18.1) subfamily.</text>
</comment>
<evidence type="ECO:0000256" key="3">
    <source>
        <dbReference type="ARBA" id="ARBA00022448"/>
    </source>
</evidence>
<keyword evidence="8 11" id="KW-0472">Membrane</keyword>
<evidence type="ECO:0000256" key="6">
    <source>
        <dbReference type="ARBA" id="ARBA00022970"/>
    </source>
</evidence>
<keyword evidence="9" id="KW-0927">Auxin signaling pathway</keyword>
<evidence type="ECO:0000259" key="12">
    <source>
        <dbReference type="Pfam" id="PF01490"/>
    </source>
</evidence>
<evidence type="ECO:0000256" key="7">
    <source>
        <dbReference type="ARBA" id="ARBA00022989"/>
    </source>
</evidence>
<dbReference type="GO" id="GO:0006865">
    <property type="term" value="P:amino acid transport"/>
    <property type="evidence" value="ECO:0007669"/>
    <property type="project" value="UniProtKB-KW"/>
</dbReference>
<evidence type="ECO:0000313" key="13">
    <source>
        <dbReference type="EMBL" id="KAK7826465.1"/>
    </source>
</evidence>
<proteinExistence type="inferred from homology"/>
<dbReference type="Pfam" id="PF01490">
    <property type="entry name" value="Aa_trans"/>
    <property type="match status" value="1"/>
</dbReference>
<protein>
    <submittedName>
        <fullName evidence="13">Amino acid permease 7</fullName>
    </submittedName>
</protein>
<evidence type="ECO:0000256" key="11">
    <source>
        <dbReference type="SAM" id="Phobius"/>
    </source>
</evidence>
<sequence length="150" mass="16786">MGEEDTDNQIQAPLLQTQAAQRPLKRTGNLWTAIAHIITGVIGSGVLSLAWSMAQLGWIAGPLAMLFFAVVTVVATFLLCNCYRSPDPEYGPGRNRSYLEAVDMNLEQSRNQTVTTEKGTRPHVVLEIPLICYFLELSKLYYLRHQTFTI</sequence>
<dbReference type="AlphaFoldDB" id="A0AAW0JIZ7"/>
<comment type="caution">
    <text evidence="13">The sequence shown here is derived from an EMBL/GenBank/DDBJ whole genome shotgun (WGS) entry which is preliminary data.</text>
</comment>
<feature type="transmembrane region" description="Helical" evidence="11">
    <location>
        <begin position="30"/>
        <end position="51"/>
    </location>
</feature>
<keyword evidence="4 11" id="KW-0812">Transmembrane</keyword>
<evidence type="ECO:0000256" key="10">
    <source>
        <dbReference type="ARBA" id="ARBA00045588"/>
    </source>
</evidence>
<keyword evidence="14" id="KW-1185">Reference proteome</keyword>
<evidence type="ECO:0000256" key="5">
    <source>
        <dbReference type="ARBA" id="ARBA00022847"/>
    </source>
</evidence>
<feature type="transmembrane region" description="Helical" evidence="11">
    <location>
        <begin position="57"/>
        <end position="80"/>
    </location>
</feature>
<organism evidence="13 14">
    <name type="scientific">Quercus suber</name>
    <name type="common">Cork oak</name>
    <dbReference type="NCBI Taxonomy" id="58331"/>
    <lineage>
        <taxon>Eukaryota</taxon>
        <taxon>Viridiplantae</taxon>
        <taxon>Streptophyta</taxon>
        <taxon>Embryophyta</taxon>
        <taxon>Tracheophyta</taxon>
        <taxon>Spermatophyta</taxon>
        <taxon>Magnoliopsida</taxon>
        <taxon>eudicotyledons</taxon>
        <taxon>Gunneridae</taxon>
        <taxon>Pentapetalae</taxon>
        <taxon>rosids</taxon>
        <taxon>fabids</taxon>
        <taxon>Fagales</taxon>
        <taxon>Fagaceae</taxon>
        <taxon>Quercus</taxon>
    </lineage>
</organism>
<dbReference type="GO" id="GO:0015293">
    <property type="term" value="F:symporter activity"/>
    <property type="evidence" value="ECO:0007669"/>
    <property type="project" value="UniProtKB-KW"/>
</dbReference>